<dbReference type="PANTHER" id="PTHR12147">
    <property type="entry name" value="METALLOPEPTIDASE M28 FAMILY MEMBER"/>
    <property type="match status" value="1"/>
</dbReference>
<dbReference type="SUPFAM" id="SSF53187">
    <property type="entry name" value="Zn-dependent exopeptidases"/>
    <property type="match status" value="1"/>
</dbReference>
<dbReference type="InterPro" id="IPR007484">
    <property type="entry name" value="Peptidase_M28"/>
</dbReference>
<dbReference type="OrthoDB" id="9764939at2"/>
<comment type="caution">
    <text evidence="2">The sequence shown here is derived from an EMBL/GenBank/DDBJ whole genome shotgun (WGS) entry which is preliminary data.</text>
</comment>
<keyword evidence="3" id="KW-1185">Reference proteome</keyword>
<dbReference type="EMBL" id="SDDZ01000017">
    <property type="protein sequence ID" value="RXJ44470.1"/>
    <property type="molecule type" value="Genomic_DNA"/>
</dbReference>
<proteinExistence type="predicted"/>
<evidence type="ECO:0000313" key="3">
    <source>
        <dbReference type="Proteomes" id="UP000289792"/>
    </source>
</evidence>
<dbReference type="Gene3D" id="3.40.630.10">
    <property type="entry name" value="Zn peptidases"/>
    <property type="match status" value="1"/>
</dbReference>
<dbReference type="RefSeq" id="WP_129018809.1">
    <property type="nucleotide sequence ID" value="NZ_SDDZ01000017.1"/>
</dbReference>
<keyword evidence="2" id="KW-0378">Hydrolase</keyword>
<evidence type="ECO:0000313" key="2">
    <source>
        <dbReference type="EMBL" id="RXJ44470.1"/>
    </source>
</evidence>
<feature type="domain" description="Peptidase M28" evidence="1">
    <location>
        <begin position="109"/>
        <end position="307"/>
    </location>
</feature>
<organism evidence="2 3">
    <name type="scientific">Gelidibacter gilvus</name>
    <dbReference type="NCBI Taxonomy" id="59602"/>
    <lineage>
        <taxon>Bacteria</taxon>
        <taxon>Pseudomonadati</taxon>
        <taxon>Bacteroidota</taxon>
        <taxon>Flavobacteriia</taxon>
        <taxon>Flavobacteriales</taxon>
        <taxon>Flavobacteriaceae</taxon>
        <taxon>Gelidibacter</taxon>
    </lineage>
</organism>
<accession>A0A4Q0XDQ5</accession>
<evidence type="ECO:0000259" key="1">
    <source>
        <dbReference type="Pfam" id="PF04389"/>
    </source>
</evidence>
<dbReference type="PANTHER" id="PTHR12147:SF26">
    <property type="entry name" value="PEPTIDASE M28 DOMAIN-CONTAINING PROTEIN"/>
    <property type="match status" value="1"/>
</dbReference>
<sequence length="332" mass="37582">MKKIYLLGVILIFASCKTKVQESPENGTNDMDLAENASVSKTLDFVTSAELKETVFYLASDELRGRATGSEGIEKAAVYIEDKFKSYHVAPYFETYRDHYKAQGMDATNVVGYIEGNDPELKKEFIILGAHYDHIGVVNAVDGDSIANGANDDASGVATVLAMARYFATNKNNKRSILFTLYSGEEIGLMGSKHLAERLKEENINLYTMINFEMIGVPMVDKDYEAYFTGFDLSNMATKMNDYVNYKLLDELPKAKEFQLFYRSDNYSFFKVFNKPAHAISTFDFTNFDHYHQVGDEAELMDYEFMADLVNKLIPAFEAMSNTTTQEIKMNE</sequence>
<name>A0A4Q0XDQ5_9FLAO</name>
<dbReference type="InterPro" id="IPR045175">
    <property type="entry name" value="M28_fam"/>
</dbReference>
<dbReference type="PROSITE" id="PS51257">
    <property type="entry name" value="PROKAR_LIPOPROTEIN"/>
    <property type="match status" value="1"/>
</dbReference>
<dbReference type="GO" id="GO:0006508">
    <property type="term" value="P:proteolysis"/>
    <property type="evidence" value="ECO:0007669"/>
    <property type="project" value="InterPro"/>
</dbReference>
<dbReference type="GO" id="GO:0008235">
    <property type="term" value="F:metalloexopeptidase activity"/>
    <property type="evidence" value="ECO:0007669"/>
    <property type="project" value="InterPro"/>
</dbReference>
<gene>
    <name evidence="2" type="ORF">ESZ48_17555</name>
</gene>
<protein>
    <submittedName>
        <fullName evidence="2">M20/M25/M40 family metallo-hydrolase</fullName>
    </submittedName>
</protein>
<dbReference type="Pfam" id="PF04389">
    <property type="entry name" value="Peptidase_M28"/>
    <property type="match status" value="1"/>
</dbReference>
<reference evidence="2 3" key="1">
    <citation type="submission" date="2019-01" db="EMBL/GenBank/DDBJ databases">
        <title>Genome sequence of the Antarctic species Gelidibacter gilvus ACAM 158(T).</title>
        <authorList>
            <person name="Bowman J.P."/>
        </authorList>
    </citation>
    <scope>NUCLEOTIDE SEQUENCE [LARGE SCALE GENOMIC DNA]</scope>
    <source>
        <strain evidence="2 3">IC158</strain>
    </source>
</reference>
<dbReference type="CDD" id="cd03877">
    <property type="entry name" value="M28_like"/>
    <property type="match status" value="1"/>
</dbReference>
<dbReference type="Proteomes" id="UP000289792">
    <property type="component" value="Unassembled WGS sequence"/>
</dbReference>
<dbReference type="AlphaFoldDB" id="A0A4Q0XDQ5"/>